<evidence type="ECO:0000256" key="6">
    <source>
        <dbReference type="ARBA" id="ARBA00023242"/>
    </source>
</evidence>
<dbReference type="InterPro" id="IPR005574">
    <property type="entry name" value="Rpb4/RPC9"/>
</dbReference>
<evidence type="ECO:0000313" key="9">
    <source>
        <dbReference type="EMBL" id="KAF9072697.1"/>
    </source>
</evidence>
<feature type="domain" description="RNA polymerase Rpb4/RPC9 core" evidence="8">
    <location>
        <begin position="1"/>
        <end position="146"/>
    </location>
</feature>
<sequence length="204" mass="22704">MEVVNARSALLSNFEVFEFLREQENDHKARQKTAQRIKKEEEASGISVAKHVSAVEIAENVRTIQFEAIQHLSADYQPTRRQTETGITKLVKDLANYDLTKAEKLQIVNLAPTRPVELYVIVEELEDRVSDMEVILDMVASSLSTEPVPPTNGFSKLLPSESDSAGVLYPEDNDVHMVDEANGLEFDDTGEGVGVEGDLDKEDD</sequence>
<name>A0A9P5Q104_9AGAR</name>
<reference evidence="9" key="1">
    <citation type="submission" date="2020-11" db="EMBL/GenBank/DDBJ databases">
        <authorList>
            <consortium name="DOE Joint Genome Institute"/>
            <person name="Ahrendt S."/>
            <person name="Riley R."/>
            <person name="Andreopoulos W."/>
            <person name="Labutti K."/>
            <person name="Pangilinan J."/>
            <person name="Ruiz-Duenas F.J."/>
            <person name="Barrasa J.M."/>
            <person name="Sanchez-Garcia M."/>
            <person name="Camarero S."/>
            <person name="Miyauchi S."/>
            <person name="Serrano A."/>
            <person name="Linde D."/>
            <person name="Babiker R."/>
            <person name="Drula E."/>
            <person name="Ayuso-Fernandez I."/>
            <person name="Pacheco R."/>
            <person name="Padilla G."/>
            <person name="Ferreira P."/>
            <person name="Barriuso J."/>
            <person name="Kellner H."/>
            <person name="Castanera R."/>
            <person name="Alfaro M."/>
            <person name="Ramirez L."/>
            <person name="Pisabarro A.G."/>
            <person name="Kuo A."/>
            <person name="Tritt A."/>
            <person name="Lipzen A."/>
            <person name="He G."/>
            <person name="Yan M."/>
            <person name="Ng V."/>
            <person name="Cullen D."/>
            <person name="Martin F."/>
            <person name="Rosso M.-N."/>
            <person name="Henrissat B."/>
            <person name="Hibbett D."/>
            <person name="Martinez A.T."/>
            <person name="Grigoriev I.V."/>
        </authorList>
    </citation>
    <scope>NUCLEOTIDE SEQUENCE</scope>
    <source>
        <strain evidence="9">AH 40177</strain>
    </source>
</reference>
<dbReference type="InterPro" id="IPR006590">
    <property type="entry name" value="RNA_pol_Rpb4/RPC9_core"/>
</dbReference>
<dbReference type="Proteomes" id="UP000772434">
    <property type="component" value="Unassembled WGS sequence"/>
</dbReference>
<dbReference type="SUPFAM" id="SSF47819">
    <property type="entry name" value="HRDC-like"/>
    <property type="match status" value="1"/>
</dbReference>
<proteinExistence type="inferred from homology"/>
<dbReference type="EMBL" id="JADNRY010000022">
    <property type="protein sequence ID" value="KAF9072697.1"/>
    <property type="molecule type" value="Genomic_DNA"/>
</dbReference>
<dbReference type="SMART" id="SM00657">
    <property type="entry name" value="RPOL4c"/>
    <property type="match status" value="1"/>
</dbReference>
<dbReference type="OrthoDB" id="1746530at2759"/>
<comment type="similarity">
    <text evidence="2">Belongs to the eukaryotic RPC9 RNA polymerase subunit family.</text>
</comment>
<dbReference type="Pfam" id="PF03874">
    <property type="entry name" value="RNA_pol_Rpb4"/>
    <property type="match status" value="1"/>
</dbReference>
<feature type="region of interest" description="Disordered" evidence="7">
    <location>
        <begin position="182"/>
        <end position="204"/>
    </location>
</feature>
<keyword evidence="4" id="KW-0240">DNA-directed RNA polymerase</keyword>
<dbReference type="InterPro" id="IPR010997">
    <property type="entry name" value="HRDC-like_sf"/>
</dbReference>
<organism evidence="9 10">
    <name type="scientific">Rhodocollybia butyracea</name>
    <dbReference type="NCBI Taxonomy" id="206335"/>
    <lineage>
        <taxon>Eukaryota</taxon>
        <taxon>Fungi</taxon>
        <taxon>Dikarya</taxon>
        <taxon>Basidiomycota</taxon>
        <taxon>Agaricomycotina</taxon>
        <taxon>Agaricomycetes</taxon>
        <taxon>Agaricomycetidae</taxon>
        <taxon>Agaricales</taxon>
        <taxon>Marasmiineae</taxon>
        <taxon>Omphalotaceae</taxon>
        <taxon>Rhodocollybia</taxon>
    </lineage>
</organism>
<keyword evidence="6" id="KW-0539">Nucleus</keyword>
<evidence type="ECO:0000259" key="8">
    <source>
        <dbReference type="SMART" id="SM00657"/>
    </source>
</evidence>
<keyword evidence="10" id="KW-1185">Reference proteome</keyword>
<evidence type="ECO:0000256" key="4">
    <source>
        <dbReference type="ARBA" id="ARBA00022478"/>
    </source>
</evidence>
<dbReference type="GO" id="GO:0006384">
    <property type="term" value="P:transcription initiation at RNA polymerase III promoter"/>
    <property type="evidence" value="ECO:0007669"/>
    <property type="project" value="InterPro"/>
</dbReference>
<dbReference type="PANTHER" id="PTHR15561">
    <property type="entry name" value="CALCITONIN GENE-RELATED PEPTIDE-RECEPTOR COMPONENT PROTEIN"/>
    <property type="match status" value="1"/>
</dbReference>
<dbReference type="InterPro" id="IPR038324">
    <property type="entry name" value="Rpb4/RPC9_sf"/>
</dbReference>
<comment type="subcellular location">
    <subcellularLocation>
        <location evidence="1">Nucleus</location>
    </subcellularLocation>
</comment>
<evidence type="ECO:0000313" key="10">
    <source>
        <dbReference type="Proteomes" id="UP000772434"/>
    </source>
</evidence>
<protein>
    <recommendedName>
        <fullName evidence="3">DNA-directed RNA polymerase III subunit RPC9</fullName>
    </recommendedName>
</protein>
<dbReference type="Gene3D" id="1.20.1250.40">
    <property type="match status" value="1"/>
</dbReference>
<dbReference type="AlphaFoldDB" id="A0A9P5Q104"/>
<dbReference type="PANTHER" id="PTHR15561:SF0">
    <property type="entry name" value="DNA-DIRECTED RNA POLYMERASE III SUBUNIT RPC9"/>
    <property type="match status" value="1"/>
</dbReference>
<gene>
    <name evidence="9" type="ORF">BDP27DRAFT_1289990</name>
</gene>
<evidence type="ECO:0000256" key="2">
    <source>
        <dbReference type="ARBA" id="ARBA00006898"/>
    </source>
</evidence>
<accession>A0A9P5Q104</accession>
<evidence type="ECO:0000256" key="3">
    <source>
        <dbReference type="ARBA" id="ARBA00016672"/>
    </source>
</evidence>
<evidence type="ECO:0000256" key="7">
    <source>
        <dbReference type="SAM" id="MobiDB-lite"/>
    </source>
</evidence>
<dbReference type="GO" id="GO:0000166">
    <property type="term" value="F:nucleotide binding"/>
    <property type="evidence" value="ECO:0007669"/>
    <property type="project" value="InterPro"/>
</dbReference>
<evidence type="ECO:0000256" key="1">
    <source>
        <dbReference type="ARBA" id="ARBA00004123"/>
    </source>
</evidence>
<dbReference type="GO" id="GO:0005666">
    <property type="term" value="C:RNA polymerase III complex"/>
    <property type="evidence" value="ECO:0007669"/>
    <property type="project" value="InterPro"/>
</dbReference>
<evidence type="ECO:0000256" key="5">
    <source>
        <dbReference type="ARBA" id="ARBA00023163"/>
    </source>
</evidence>
<keyword evidence="5" id="KW-0804">Transcription</keyword>
<dbReference type="InterPro" id="IPR038846">
    <property type="entry name" value="RPC9"/>
</dbReference>
<comment type="caution">
    <text evidence="9">The sequence shown here is derived from an EMBL/GenBank/DDBJ whole genome shotgun (WGS) entry which is preliminary data.</text>
</comment>